<dbReference type="Pfam" id="PF04055">
    <property type="entry name" value="Radical_SAM"/>
    <property type="match status" value="1"/>
</dbReference>
<dbReference type="InterPro" id="IPR013785">
    <property type="entry name" value="Aldolase_TIM"/>
</dbReference>
<dbReference type="SFLD" id="SFLDS00029">
    <property type="entry name" value="Radical_SAM"/>
    <property type="match status" value="1"/>
</dbReference>
<dbReference type="SFLD" id="SFLDG01082">
    <property type="entry name" value="B12-binding_domain_containing"/>
    <property type="match status" value="1"/>
</dbReference>
<keyword evidence="5" id="KW-0479">Metal-binding</keyword>
<dbReference type="AlphaFoldDB" id="U4R1C8"/>
<evidence type="ECO:0000256" key="7">
    <source>
        <dbReference type="ARBA" id="ARBA00023014"/>
    </source>
</evidence>
<dbReference type="PROSITE" id="PS51918">
    <property type="entry name" value="RADICAL_SAM"/>
    <property type="match status" value="1"/>
</dbReference>
<feature type="domain" description="B12-binding" evidence="8">
    <location>
        <begin position="1"/>
        <end position="137"/>
    </location>
</feature>
<dbReference type="InterPro" id="IPR051198">
    <property type="entry name" value="BchE-like"/>
</dbReference>
<organism evidence="10 11">
    <name type="scientific">Ruminiclostridium papyrosolvens C7</name>
    <dbReference type="NCBI Taxonomy" id="1330534"/>
    <lineage>
        <taxon>Bacteria</taxon>
        <taxon>Bacillati</taxon>
        <taxon>Bacillota</taxon>
        <taxon>Clostridia</taxon>
        <taxon>Eubacteriales</taxon>
        <taxon>Oscillospiraceae</taxon>
        <taxon>Ruminiclostridium</taxon>
    </lineage>
</organism>
<evidence type="ECO:0000313" key="10">
    <source>
        <dbReference type="EMBL" id="EPR10578.1"/>
    </source>
</evidence>
<dbReference type="InterPro" id="IPR007197">
    <property type="entry name" value="rSAM"/>
</dbReference>
<dbReference type="PANTHER" id="PTHR43409">
    <property type="entry name" value="ANAEROBIC MAGNESIUM-PROTOPORPHYRIN IX MONOMETHYL ESTER CYCLASE-RELATED"/>
    <property type="match status" value="1"/>
</dbReference>
<dbReference type="Gene3D" id="3.20.20.70">
    <property type="entry name" value="Aldolase class I"/>
    <property type="match status" value="1"/>
</dbReference>
<dbReference type="GO" id="GO:0046872">
    <property type="term" value="F:metal ion binding"/>
    <property type="evidence" value="ECO:0007669"/>
    <property type="project" value="UniProtKB-KW"/>
</dbReference>
<dbReference type="Proteomes" id="UP000016860">
    <property type="component" value="Unassembled WGS sequence"/>
</dbReference>
<dbReference type="SUPFAM" id="SSF52242">
    <property type="entry name" value="Cobalamin (vitamin B12)-binding domain"/>
    <property type="match status" value="1"/>
</dbReference>
<keyword evidence="7" id="KW-0411">Iron-sulfur</keyword>
<dbReference type="InterPro" id="IPR058240">
    <property type="entry name" value="rSAM_sf"/>
</dbReference>
<dbReference type="Gene3D" id="3.40.50.280">
    <property type="entry name" value="Cobalamin-binding domain"/>
    <property type="match status" value="1"/>
</dbReference>
<sequence>MKKVLLIYPMSRSADTIEHIGLGYIASALRQKNHQVKLFVYQVNQNTKALLEEIKLFKPDFIGFTTFIESMENIIEVCRMIKNIDKSINIVFGGHAAAQEAESILENNECVDYIAQGEGEITLCELLDSYDDSIRLKEVSGIVYRLEDRKIRFNQPRESISDLDSLAFPARDIYKEAEVKPPIALLSTSRGCLGHCSFCSYSSKRNAGTAVWRGRSPENVVDEIEQLVKEYGMSTFFITDVTYEDPGPKGKKRIEAIAREIIKRNLDISYEVHMRAENWTEKDQPLLELLFESGLESVVVGIESGSAQTLKVYSKIATPQDNVRIVKLLKNAHISLEYGFIMFQPYTSFEDCYENIQFFENTGLGYNIKCILTRLEVYPGVSIEEKLAQDGLLEKGSFKEGNIFNYRFVDERIKVLSDSLCELPSKVPSIEEFDLVNTRLRILLARIWRRLYAKGLMQDEIIQFADNIDKLSMEMMKNNTRFLDECLKSAKSTWSDDIFNSLVKSYIVDYLPEKIEEVKRIQFDFWRKLNRNKIDISKLKF</sequence>
<dbReference type="GO" id="GO:0003824">
    <property type="term" value="F:catalytic activity"/>
    <property type="evidence" value="ECO:0007669"/>
    <property type="project" value="InterPro"/>
</dbReference>
<dbReference type="InterPro" id="IPR034466">
    <property type="entry name" value="Methyltransferase_Class_B"/>
</dbReference>
<gene>
    <name evidence="10" type="ORF">L323_13750</name>
</gene>
<keyword evidence="2" id="KW-0489">Methyltransferase</keyword>
<keyword evidence="3" id="KW-0808">Transferase</keyword>
<evidence type="ECO:0000313" key="11">
    <source>
        <dbReference type="Proteomes" id="UP000016860"/>
    </source>
</evidence>
<dbReference type="RefSeq" id="WP_020816221.1">
    <property type="nucleotide sequence ID" value="NZ_ATAY01000063.1"/>
</dbReference>
<dbReference type="PATRIC" id="fig|1330534.3.peg.2730"/>
<dbReference type="GO" id="GO:0051539">
    <property type="term" value="F:4 iron, 4 sulfur cluster binding"/>
    <property type="evidence" value="ECO:0007669"/>
    <property type="project" value="UniProtKB-KW"/>
</dbReference>
<dbReference type="PROSITE" id="PS51332">
    <property type="entry name" value="B12_BINDING"/>
    <property type="match status" value="1"/>
</dbReference>
<dbReference type="SUPFAM" id="SSF102114">
    <property type="entry name" value="Radical SAM enzymes"/>
    <property type="match status" value="1"/>
</dbReference>
<dbReference type="STRING" id="1330534.L323_13750"/>
<evidence type="ECO:0000259" key="9">
    <source>
        <dbReference type="PROSITE" id="PS51918"/>
    </source>
</evidence>
<dbReference type="SFLD" id="SFLDG01123">
    <property type="entry name" value="methyltransferase_(Class_B)"/>
    <property type="match status" value="1"/>
</dbReference>
<proteinExistence type="predicted"/>
<dbReference type="PANTHER" id="PTHR43409:SF7">
    <property type="entry name" value="BLL1977 PROTEIN"/>
    <property type="match status" value="1"/>
</dbReference>
<dbReference type="SMART" id="SM00729">
    <property type="entry name" value="Elp3"/>
    <property type="match status" value="1"/>
</dbReference>
<evidence type="ECO:0000256" key="3">
    <source>
        <dbReference type="ARBA" id="ARBA00022679"/>
    </source>
</evidence>
<dbReference type="OrthoDB" id="2990459at2"/>
<dbReference type="GO" id="GO:0031419">
    <property type="term" value="F:cobalamin binding"/>
    <property type="evidence" value="ECO:0007669"/>
    <property type="project" value="InterPro"/>
</dbReference>
<accession>U4R1C8</accession>
<evidence type="ECO:0000259" key="8">
    <source>
        <dbReference type="PROSITE" id="PS51332"/>
    </source>
</evidence>
<comment type="caution">
    <text evidence="10">The sequence shown here is derived from an EMBL/GenBank/DDBJ whole genome shotgun (WGS) entry which is preliminary data.</text>
</comment>
<name>U4R1C8_9FIRM</name>
<dbReference type="EMBL" id="ATAY01000063">
    <property type="protein sequence ID" value="EPR10578.1"/>
    <property type="molecule type" value="Genomic_DNA"/>
</dbReference>
<comment type="cofactor">
    <cofactor evidence="1">
        <name>[4Fe-4S] cluster</name>
        <dbReference type="ChEBI" id="CHEBI:49883"/>
    </cofactor>
</comment>
<keyword evidence="6" id="KW-0408">Iron</keyword>
<reference evidence="10 11" key="1">
    <citation type="journal article" date="2013" name="Genome Announc.">
        <title>Draft Genome Sequence of the Cellulolytic Bacterium Clostridium papyrosolvens C7 (ATCC 700395).</title>
        <authorList>
            <person name="Zepeda V."/>
            <person name="Dassa B."/>
            <person name="Borovok I."/>
            <person name="Lamed R."/>
            <person name="Bayer E.A."/>
            <person name="Cate J.H."/>
        </authorList>
    </citation>
    <scope>NUCLEOTIDE SEQUENCE [LARGE SCALE GENOMIC DNA]</scope>
    <source>
        <strain evidence="10 11">C7</strain>
    </source>
</reference>
<evidence type="ECO:0000256" key="5">
    <source>
        <dbReference type="ARBA" id="ARBA00022723"/>
    </source>
</evidence>
<feature type="domain" description="Radical SAM core" evidence="9">
    <location>
        <begin position="178"/>
        <end position="419"/>
    </location>
</feature>
<keyword evidence="4" id="KW-0949">S-adenosyl-L-methionine</keyword>
<evidence type="ECO:0000256" key="1">
    <source>
        <dbReference type="ARBA" id="ARBA00001966"/>
    </source>
</evidence>
<evidence type="ECO:0000256" key="4">
    <source>
        <dbReference type="ARBA" id="ARBA00022691"/>
    </source>
</evidence>
<dbReference type="CDD" id="cd02068">
    <property type="entry name" value="radical_SAM_B12_BD"/>
    <property type="match status" value="1"/>
</dbReference>
<evidence type="ECO:0000256" key="2">
    <source>
        <dbReference type="ARBA" id="ARBA00022603"/>
    </source>
</evidence>
<dbReference type="InterPro" id="IPR006158">
    <property type="entry name" value="Cobalamin-bd"/>
</dbReference>
<dbReference type="InterPro" id="IPR036724">
    <property type="entry name" value="Cobalamin-bd_sf"/>
</dbReference>
<dbReference type="InterPro" id="IPR006638">
    <property type="entry name" value="Elp3/MiaA/NifB-like_rSAM"/>
</dbReference>
<evidence type="ECO:0000256" key="6">
    <source>
        <dbReference type="ARBA" id="ARBA00023004"/>
    </source>
</evidence>
<protein>
    <submittedName>
        <fullName evidence="10">Uncharacterized protein</fullName>
    </submittedName>
</protein>
<dbReference type="Pfam" id="PF02310">
    <property type="entry name" value="B12-binding"/>
    <property type="match status" value="1"/>
</dbReference>